<dbReference type="EMBL" id="JAGEOK010000085">
    <property type="protein sequence ID" value="MBO2445422.1"/>
    <property type="molecule type" value="Genomic_DNA"/>
</dbReference>
<reference evidence="2 3" key="1">
    <citation type="submission" date="2021-03" db="EMBL/GenBank/DDBJ databases">
        <authorList>
            <person name="Kanchanasin P."/>
            <person name="Saeng-In P."/>
            <person name="Phongsopitanun W."/>
            <person name="Yuki M."/>
            <person name="Kudo T."/>
            <person name="Ohkuma M."/>
            <person name="Tanasupawat S."/>
        </authorList>
    </citation>
    <scope>NUCLEOTIDE SEQUENCE [LARGE SCALE GENOMIC DNA]</scope>
    <source>
        <strain evidence="2 3">L46</strain>
    </source>
</reference>
<evidence type="ECO:0000313" key="2">
    <source>
        <dbReference type="EMBL" id="MBO2445422.1"/>
    </source>
</evidence>
<keyword evidence="1" id="KW-0812">Transmembrane</keyword>
<proteinExistence type="predicted"/>
<gene>
    <name evidence="2" type="ORF">J4557_48835</name>
</gene>
<evidence type="ECO:0000313" key="3">
    <source>
        <dbReference type="Proteomes" id="UP000666915"/>
    </source>
</evidence>
<dbReference type="PANTHER" id="PTHR42305">
    <property type="entry name" value="MEMBRANE PROTEIN RV1733C-RELATED"/>
    <property type="match status" value="1"/>
</dbReference>
<sequence length="192" mass="21627">MELARIERTMDRRRRSCGFDRNDLRRGMDRWQWFIGLLLLTAGIAVASVAAVHVSRAVYDSGVRAERREAAVLHATEATVVKVDETRSNRGVKVSWIAPDGSRRTGAYETWRGASVGDHVRVWAGPEGVREDPPRPHARTIGDTASYAVGTVAATAAVFCGAYQLVRRRFDRIRYRRWDAAWADLDRHRIGP</sequence>
<evidence type="ECO:0008006" key="4">
    <source>
        <dbReference type="Google" id="ProtNLM"/>
    </source>
</evidence>
<keyword evidence="3" id="KW-1185">Reference proteome</keyword>
<keyword evidence="1" id="KW-1133">Transmembrane helix</keyword>
<comment type="caution">
    <text evidence="2">The sequence shown here is derived from an EMBL/GenBank/DDBJ whole genome shotgun (WGS) entry which is preliminary data.</text>
</comment>
<keyword evidence="1" id="KW-0472">Membrane</keyword>
<evidence type="ECO:0000256" key="1">
    <source>
        <dbReference type="SAM" id="Phobius"/>
    </source>
</evidence>
<feature type="transmembrane region" description="Helical" evidence="1">
    <location>
        <begin position="31"/>
        <end position="54"/>
    </location>
</feature>
<accession>A0ABS3RGR8</accession>
<dbReference type="RefSeq" id="WP_208274774.1">
    <property type="nucleotide sequence ID" value="NZ_BAAAGM010000049.1"/>
</dbReference>
<dbReference type="Proteomes" id="UP000666915">
    <property type="component" value="Unassembled WGS sequence"/>
</dbReference>
<organism evidence="2 3">
    <name type="scientific">Actinomadura nitritigenes</name>
    <dbReference type="NCBI Taxonomy" id="134602"/>
    <lineage>
        <taxon>Bacteria</taxon>
        <taxon>Bacillati</taxon>
        <taxon>Actinomycetota</taxon>
        <taxon>Actinomycetes</taxon>
        <taxon>Streptosporangiales</taxon>
        <taxon>Thermomonosporaceae</taxon>
        <taxon>Actinomadura</taxon>
    </lineage>
</organism>
<feature type="transmembrane region" description="Helical" evidence="1">
    <location>
        <begin position="145"/>
        <end position="166"/>
    </location>
</feature>
<dbReference type="InterPro" id="IPR039708">
    <property type="entry name" value="MT1774/Rv1733c-like"/>
</dbReference>
<protein>
    <recommendedName>
        <fullName evidence="4">DUF3592 domain-containing protein</fullName>
    </recommendedName>
</protein>
<name>A0ABS3RGR8_9ACTN</name>
<dbReference type="PANTHER" id="PTHR42305:SF1">
    <property type="entry name" value="MEMBRANE PROTEIN RV1733C-RELATED"/>
    <property type="match status" value="1"/>
</dbReference>